<evidence type="ECO:0000259" key="1">
    <source>
        <dbReference type="Pfam" id="PF00144"/>
    </source>
</evidence>
<evidence type="ECO:0000313" key="3">
    <source>
        <dbReference type="Proteomes" id="UP000197446"/>
    </source>
</evidence>
<proteinExistence type="predicted"/>
<organism evidence="2 3">
    <name type="scientific">Roseateles puraquae</name>
    <dbReference type="NCBI Taxonomy" id="431059"/>
    <lineage>
        <taxon>Bacteria</taxon>
        <taxon>Pseudomonadati</taxon>
        <taxon>Pseudomonadota</taxon>
        <taxon>Betaproteobacteria</taxon>
        <taxon>Burkholderiales</taxon>
        <taxon>Sphaerotilaceae</taxon>
        <taxon>Roseateles</taxon>
    </lineage>
</organism>
<dbReference type="InterPro" id="IPR012338">
    <property type="entry name" value="Beta-lactam/transpept-like"/>
</dbReference>
<keyword evidence="3" id="KW-1185">Reference proteome</keyword>
<dbReference type="InterPro" id="IPR001466">
    <property type="entry name" value="Beta-lactam-related"/>
</dbReference>
<dbReference type="SUPFAM" id="SSF56601">
    <property type="entry name" value="beta-lactamase/transpeptidase-like"/>
    <property type="match status" value="1"/>
</dbReference>
<accession>A0A254NJ69</accession>
<dbReference type="EMBL" id="NISI01000002">
    <property type="protein sequence ID" value="OWR04893.1"/>
    <property type="molecule type" value="Genomic_DNA"/>
</dbReference>
<dbReference type="Gene3D" id="3.40.710.10">
    <property type="entry name" value="DD-peptidase/beta-lactamase superfamily"/>
    <property type="match status" value="1"/>
</dbReference>
<dbReference type="InterPro" id="IPR050491">
    <property type="entry name" value="AmpC-like"/>
</dbReference>
<comment type="caution">
    <text evidence="2">The sequence shown here is derived from an EMBL/GenBank/DDBJ whole genome shotgun (WGS) entry which is preliminary data.</text>
</comment>
<feature type="domain" description="Beta-lactamase-related" evidence="1">
    <location>
        <begin position="102"/>
        <end position="436"/>
    </location>
</feature>
<sequence>MAGLLWLMAPPLLRGAVCRKTWPRPAEWATRLRYNANFDTATPPMALPPSAPRLPAHLAPARRAHRLIGTLAGLALTSLATATTLTEGSGSSPAPRAERLAALLAPAALPGGCVARTRGAAVELQQAFGYADVAQRRPYTVDTWQPVGSVSKTVIGLTLAQLAERGVVDLDAPIDRHLRTPLRHPAHPGVPITLRQLATHTSGIADSEAGYQQAAYERDRGDPQRPRQALPDYLDAYLRPGGRLYQRSHFAPAAPGARFQYSNVGSALAAQVLANAAGQPFDVLSTTQVLQPLGLQHTGWFMPAHRAAERATLYAGDRQPLAPYLLATYPDGGLRSTCADLTRLLQAWAGALDGQAPAPLTATALRAALAPQFAPGRTPPGLNAREPNQGLFFALRKDGSVGHTGSDDGVTVFLFLDPATRVGRLFMTNIDISADPALPPRAAALWQALGN</sequence>
<dbReference type="Pfam" id="PF00144">
    <property type="entry name" value="Beta-lactamase"/>
    <property type="match status" value="1"/>
</dbReference>
<dbReference type="PANTHER" id="PTHR46825">
    <property type="entry name" value="D-ALANYL-D-ALANINE-CARBOXYPEPTIDASE/ENDOPEPTIDASE AMPH"/>
    <property type="match status" value="1"/>
</dbReference>
<evidence type="ECO:0000313" key="2">
    <source>
        <dbReference type="EMBL" id="OWR04893.1"/>
    </source>
</evidence>
<gene>
    <name evidence="2" type="ORF">CDO81_08035</name>
</gene>
<reference evidence="2 3" key="1">
    <citation type="journal article" date="2007" name="Int. J. Syst. Evol. Microbiol.">
        <title>Description of Pelomonas aquatica sp. nov. and Pelomonas puraquae sp. nov., isolated from industrial and haemodialysis water.</title>
        <authorList>
            <person name="Gomila M."/>
            <person name="Bowien B."/>
            <person name="Falsen E."/>
            <person name="Moore E.R."/>
            <person name="Lalucat J."/>
        </authorList>
    </citation>
    <scope>NUCLEOTIDE SEQUENCE [LARGE SCALE GENOMIC DNA]</scope>
    <source>
        <strain evidence="2 3">CCUG 52769</strain>
    </source>
</reference>
<dbReference type="PANTHER" id="PTHR46825:SF9">
    <property type="entry name" value="BETA-LACTAMASE-RELATED DOMAIN-CONTAINING PROTEIN"/>
    <property type="match status" value="1"/>
</dbReference>
<dbReference type="Proteomes" id="UP000197446">
    <property type="component" value="Unassembled WGS sequence"/>
</dbReference>
<name>A0A254NJ69_9BURK</name>
<dbReference type="AlphaFoldDB" id="A0A254NJ69"/>
<protein>
    <recommendedName>
        <fullName evidence="1">Beta-lactamase-related domain-containing protein</fullName>
    </recommendedName>
</protein>